<dbReference type="PANTHER" id="PTHR43124">
    <property type="entry name" value="PURINE EFFLUX PUMP PBUE"/>
    <property type="match status" value="1"/>
</dbReference>
<feature type="transmembrane region" description="Helical" evidence="6">
    <location>
        <begin position="162"/>
        <end position="180"/>
    </location>
</feature>
<feature type="domain" description="Major facilitator superfamily (MFS) profile" evidence="7">
    <location>
        <begin position="6"/>
        <end position="379"/>
    </location>
</feature>
<sequence length="388" mass="39240">MRRTQSTAALAFGYFVVGVGAFAVTGLLNEIARELGTSVAGAGQLMSAYSLALAVGAPLLVSLTRRFGRRGLIAAGLVLFGVLQFAAAAAPTYSALAAARILAGLAAAIVTPHSIAAAGLAAPPGQSGRAIATMFLGFTLSIVIGIPAGNALGAVLGWRVTLGLVGAMSFASAVWVALAVSKLPNTPADWSAWRSLAGKTVVLWLLLTTVLQCAGQFTLYTYLAPSLRDSLGIDAGGIGLLFGWFGVAGLAGNYFASRGIDRIGAGRVVGACLVLIIAAFAMWPMAYGSLMTTMLAISIWGLGGFAIHPSQQARLVLLSPEMASASAALNLSATYLGQMFGSAFGGGLIIWFGPNALSWGGAALLVAAIGAAFAAGARSAARDSVEQT</sequence>
<dbReference type="InterPro" id="IPR050189">
    <property type="entry name" value="MFS_Efflux_Transporters"/>
</dbReference>
<evidence type="ECO:0000256" key="6">
    <source>
        <dbReference type="SAM" id="Phobius"/>
    </source>
</evidence>
<comment type="subcellular location">
    <subcellularLocation>
        <location evidence="1">Cell membrane</location>
        <topology evidence="1">Multi-pass membrane protein</topology>
    </subcellularLocation>
</comment>
<evidence type="ECO:0000256" key="1">
    <source>
        <dbReference type="ARBA" id="ARBA00004651"/>
    </source>
</evidence>
<dbReference type="InterPro" id="IPR011701">
    <property type="entry name" value="MFS"/>
</dbReference>
<dbReference type="STRING" id="1274631.LMTR13_01115"/>
<evidence type="ECO:0000256" key="2">
    <source>
        <dbReference type="ARBA" id="ARBA00022475"/>
    </source>
</evidence>
<dbReference type="AlphaFoldDB" id="A0A1B1U889"/>
<accession>A0A1B1U889</accession>
<feature type="transmembrane region" description="Helical" evidence="6">
    <location>
        <begin position="235"/>
        <end position="256"/>
    </location>
</feature>
<dbReference type="InterPro" id="IPR020846">
    <property type="entry name" value="MFS_dom"/>
</dbReference>
<evidence type="ECO:0000256" key="5">
    <source>
        <dbReference type="ARBA" id="ARBA00023136"/>
    </source>
</evidence>
<protein>
    <recommendedName>
        <fullName evidence="7">Major facilitator superfamily (MFS) profile domain-containing protein</fullName>
    </recommendedName>
</protein>
<evidence type="ECO:0000259" key="7">
    <source>
        <dbReference type="PROSITE" id="PS50850"/>
    </source>
</evidence>
<evidence type="ECO:0000313" key="9">
    <source>
        <dbReference type="Proteomes" id="UP000092839"/>
    </source>
</evidence>
<evidence type="ECO:0000313" key="8">
    <source>
        <dbReference type="EMBL" id="ANV98997.1"/>
    </source>
</evidence>
<feature type="transmembrane region" description="Helical" evidence="6">
    <location>
        <begin position="263"/>
        <end position="283"/>
    </location>
</feature>
<dbReference type="GO" id="GO:0022857">
    <property type="term" value="F:transmembrane transporter activity"/>
    <property type="evidence" value="ECO:0007669"/>
    <property type="project" value="InterPro"/>
</dbReference>
<dbReference type="KEGG" id="bic:LMTR13_01115"/>
<organism evidence="8 9">
    <name type="scientific">Bradyrhizobium icense</name>
    <dbReference type="NCBI Taxonomy" id="1274631"/>
    <lineage>
        <taxon>Bacteria</taxon>
        <taxon>Pseudomonadati</taxon>
        <taxon>Pseudomonadota</taxon>
        <taxon>Alphaproteobacteria</taxon>
        <taxon>Hyphomicrobiales</taxon>
        <taxon>Nitrobacteraceae</taxon>
        <taxon>Bradyrhizobium</taxon>
    </lineage>
</organism>
<feature type="transmembrane region" description="Helical" evidence="6">
    <location>
        <begin position="72"/>
        <end position="91"/>
    </location>
</feature>
<dbReference type="Proteomes" id="UP000092839">
    <property type="component" value="Chromosome"/>
</dbReference>
<dbReference type="EMBL" id="CP016428">
    <property type="protein sequence ID" value="ANV98997.1"/>
    <property type="molecule type" value="Genomic_DNA"/>
</dbReference>
<evidence type="ECO:0000256" key="4">
    <source>
        <dbReference type="ARBA" id="ARBA00022989"/>
    </source>
</evidence>
<dbReference type="PROSITE" id="PS50850">
    <property type="entry name" value="MFS"/>
    <property type="match status" value="1"/>
</dbReference>
<feature type="transmembrane region" description="Helical" evidence="6">
    <location>
        <begin position="134"/>
        <end position="156"/>
    </location>
</feature>
<feature type="transmembrane region" description="Helical" evidence="6">
    <location>
        <begin position="357"/>
        <end position="377"/>
    </location>
</feature>
<dbReference type="Pfam" id="PF07690">
    <property type="entry name" value="MFS_1"/>
    <property type="match status" value="1"/>
</dbReference>
<keyword evidence="3 6" id="KW-0812">Transmembrane</keyword>
<evidence type="ECO:0000256" key="3">
    <source>
        <dbReference type="ARBA" id="ARBA00022692"/>
    </source>
</evidence>
<proteinExistence type="predicted"/>
<name>A0A1B1U889_9BRAD</name>
<feature type="transmembrane region" description="Helical" evidence="6">
    <location>
        <begin position="289"/>
        <end position="307"/>
    </location>
</feature>
<dbReference type="CDD" id="cd17324">
    <property type="entry name" value="MFS_NepI_like"/>
    <property type="match status" value="1"/>
</dbReference>
<feature type="transmembrane region" description="Helical" evidence="6">
    <location>
        <begin position="40"/>
        <end position="60"/>
    </location>
</feature>
<dbReference type="SUPFAM" id="SSF103473">
    <property type="entry name" value="MFS general substrate transporter"/>
    <property type="match status" value="1"/>
</dbReference>
<feature type="transmembrane region" description="Helical" evidence="6">
    <location>
        <begin position="328"/>
        <end position="351"/>
    </location>
</feature>
<keyword evidence="4 6" id="KW-1133">Transmembrane helix</keyword>
<dbReference type="InterPro" id="IPR036259">
    <property type="entry name" value="MFS_trans_sf"/>
</dbReference>
<dbReference type="Gene3D" id="1.20.1250.20">
    <property type="entry name" value="MFS general substrate transporter like domains"/>
    <property type="match status" value="1"/>
</dbReference>
<feature type="transmembrane region" description="Helical" evidence="6">
    <location>
        <begin position="201"/>
        <end position="223"/>
    </location>
</feature>
<dbReference type="PANTHER" id="PTHR43124:SF10">
    <property type="entry name" value="PURINE EFFLUX PUMP PBUE"/>
    <property type="match status" value="1"/>
</dbReference>
<gene>
    <name evidence="8" type="ORF">LMTR13_01115</name>
</gene>
<dbReference type="GO" id="GO:0005886">
    <property type="term" value="C:plasma membrane"/>
    <property type="evidence" value="ECO:0007669"/>
    <property type="project" value="UniProtKB-SubCell"/>
</dbReference>
<keyword evidence="5 6" id="KW-0472">Membrane</keyword>
<reference evidence="8 9" key="1">
    <citation type="submission" date="2016-07" db="EMBL/GenBank/DDBJ databases">
        <title>Complete genome sequence of Bradyrhizobium icense LMTR 13T, a potential inoculant strain isolated from lima bean (Phaseolus lunatus) in Peru.</title>
        <authorList>
            <person name="Ormeno-Orrillo E."/>
            <person name="Duran D."/>
            <person name="Rogel M.A."/>
            <person name="Rey L."/>
            <person name="Imperial J."/>
            <person name="Ruiz-Argueso T."/>
            <person name="Martinez-Romero E."/>
        </authorList>
    </citation>
    <scope>NUCLEOTIDE SEQUENCE [LARGE SCALE GENOMIC DNA]</scope>
    <source>
        <strain evidence="8 9">LMTR 13</strain>
    </source>
</reference>
<feature type="transmembrane region" description="Helical" evidence="6">
    <location>
        <begin position="7"/>
        <end position="28"/>
    </location>
</feature>
<keyword evidence="9" id="KW-1185">Reference proteome</keyword>
<feature type="transmembrane region" description="Helical" evidence="6">
    <location>
        <begin position="97"/>
        <end position="122"/>
    </location>
</feature>
<dbReference type="OrthoDB" id="9810111at2"/>
<keyword evidence="2" id="KW-1003">Cell membrane</keyword>
<dbReference type="RefSeq" id="WP_065726319.1">
    <property type="nucleotide sequence ID" value="NZ_CP016428.1"/>
</dbReference>